<proteinExistence type="predicted"/>
<accession>A0ABK9NG25</accession>
<evidence type="ECO:0000313" key="2">
    <source>
        <dbReference type="EnsemblMetazoa" id="GMOY014090.P1239"/>
    </source>
</evidence>
<dbReference type="EnsemblMetazoa" id="GMOY014090.R1239">
    <property type="protein sequence ID" value="GMOY014090.P1239"/>
    <property type="gene ID" value="GMOY014090"/>
</dbReference>
<reference evidence="2" key="1">
    <citation type="submission" date="2025-05" db="UniProtKB">
        <authorList>
            <consortium name="EnsemblMetazoa"/>
        </authorList>
    </citation>
    <scope>IDENTIFICATION</scope>
    <source>
        <strain evidence="2">Yale</strain>
    </source>
</reference>
<dbReference type="SMART" id="SM00700">
    <property type="entry name" value="JHBP"/>
    <property type="match status" value="1"/>
</dbReference>
<evidence type="ECO:0000313" key="3">
    <source>
        <dbReference type="Proteomes" id="UP000092444"/>
    </source>
</evidence>
<dbReference type="Pfam" id="PF06585">
    <property type="entry name" value="JHBP"/>
    <property type="match status" value="1"/>
</dbReference>
<dbReference type="InterPro" id="IPR038606">
    <property type="entry name" value="To_sf"/>
</dbReference>
<keyword evidence="1" id="KW-0732">Signal</keyword>
<name>A0ABK9NG25_GLOMM</name>
<keyword evidence="3" id="KW-1185">Reference proteome</keyword>
<dbReference type="EMBL" id="CCAG010009819">
    <property type="status" value="NOT_ANNOTATED_CDS"/>
    <property type="molecule type" value="Genomic_DNA"/>
</dbReference>
<dbReference type="PANTHER" id="PTHR11008">
    <property type="entry name" value="PROTEIN TAKEOUT-LIKE PROTEIN"/>
    <property type="match status" value="1"/>
</dbReference>
<feature type="signal peptide" evidence="1">
    <location>
        <begin position="1"/>
        <end position="21"/>
    </location>
</feature>
<evidence type="ECO:0000256" key="1">
    <source>
        <dbReference type="SAM" id="SignalP"/>
    </source>
</evidence>
<organism evidence="2 3">
    <name type="scientific">Glossina morsitans morsitans</name>
    <name type="common">Savannah tsetse fly</name>
    <dbReference type="NCBI Taxonomy" id="37546"/>
    <lineage>
        <taxon>Eukaryota</taxon>
        <taxon>Metazoa</taxon>
        <taxon>Ecdysozoa</taxon>
        <taxon>Arthropoda</taxon>
        <taxon>Hexapoda</taxon>
        <taxon>Insecta</taxon>
        <taxon>Pterygota</taxon>
        <taxon>Neoptera</taxon>
        <taxon>Endopterygota</taxon>
        <taxon>Diptera</taxon>
        <taxon>Brachycera</taxon>
        <taxon>Muscomorpha</taxon>
        <taxon>Hippoboscoidea</taxon>
        <taxon>Glossinidae</taxon>
        <taxon>Glossina</taxon>
    </lineage>
</organism>
<dbReference type="PANTHER" id="PTHR11008:SF41">
    <property type="entry name" value="RE70318P"/>
    <property type="match status" value="1"/>
</dbReference>
<feature type="chain" id="PRO_5045550738" description="Circadian clock-controlled protein" evidence="1">
    <location>
        <begin position="22"/>
        <end position="252"/>
    </location>
</feature>
<dbReference type="InterPro" id="IPR010562">
    <property type="entry name" value="Haemolymph_juvenile_hormone-bd"/>
</dbReference>
<evidence type="ECO:0008006" key="4">
    <source>
        <dbReference type="Google" id="ProtNLM"/>
    </source>
</evidence>
<sequence>MWKPFVLLLLCSTIIKNLVVAQTTNAIPEYVKQCRRDDPKLTECFISSLEHLKPYLAKGIPEIELPSVEPFKMDTLSLQLTDGPQGYKITLKNMDVFGSSEFQVKSMKISENGEPFKARIVIPKLRIDAKYTSSGVLIIIPASGGGDFHAVLDGVICDLSGKVSTSQRDGKTYLHVDSLNLHLDIKNADLKIANAFRNNRVLLEATNLFLRENGHLVIEAMQPQLQKKLAMEFAKLANQLLKHVPRDWFYVA</sequence>
<dbReference type="Gene3D" id="3.15.10.30">
    <property type="entry name" value="Haemolymph juvenile hormone binding protein"/>
    <property type="match status" value="1"/>
</dbReference>
<protein>
    <recommendedName>
        <fullName evidence="4">Circadian clock-controlled protein</fullName>
    </recommendedName>
</protein>
<dbReference type="Proteomes" id="UP000092444">
    <property type="component" value="Unassembled WGS sequence"/>
</dbReference>